<reference evidence="7 8" key="1">
    <citation type="submission" date="2020-05" db="EMBL/GenBank/DDBJ databases">
        <title>Distinct polysaccharide utilization as determinants for interspecies competition between intestinal Prevotella spp.</title>
        <authorList>
            <person name="Galvez E.J.C."/>
            <person name="Iljazovic A."/>
            <person name="Strowig T."/>
        </authorList>
    </citation>
    <scope>NUCLEOTIDE SEQUENCE [LARGE SCALE GENOMIC DNA]</scope>
    <source>
        <strain evidence="7 8">PMUR</strain>
    </source>
</reference>
<name>A0ABX2ALA0_9BACT</name>
<feature type="transmembrane region" description="Helical" evidence="5">
    <location>
        <begin position="274"/>
        <end position="294"/>
    </location>
</feature>
<keyword evidence="3 5" id="KW-1133">Transmembrane helix</keyword>
<feature type="transmembrane region" description="Helical" evidence="5">
    <location>
        <begin position="77"/>
        <end position="94"/>
    </location>
</feature>
<dbReference type="PANTHER" id="PTHR31310:SF7">
    <property type="entry name" value="PA-PHOSPHATASE RELATED-FAMILY PROTEIN DDB_G0268928"/>
    <property type="match status" value="1"/>
</dbReference>
<dbReference type="Gene3D" id="1.20.144.10">
    <property type="entry name" value="Phosphatidic acid phosphatase type 2/haloperoxidase"/>
    <property type="match status" value="1"/>
</dbReference>
<feature type="transmembrane region" description="Helical" evidence="5">
    <location>
        <begin position="53"/>
        <end position="70"/>
    </location>
</feature>
<dbReference type="Pfam" id="PF14378">
    <property type="entry name" value="PAP2_3"/>
    <property type="match status" value="1"/>
</dbReference>
<evidence type="ECO:0000259" key="6">
    <source>
        <dbReference type="Pfam" id="PF14378"/>
    </source>
</evidence>
<feature type="transmembrane region" description="Helical" evidence="5">
    <location>
        <begin position="142"/>
        <end position="161"/>
    </location>
</feature>
<evidence type="ECO:0000313" key="8">
    <source>
        <dbReference type="Proteomes" id="UP000714420"/>
    </source>
</evidence>
<evidence type="ECO:0000256" key="2">
    <source>
        <dbReference type="ARBA" id="ARBA00022692"/>
    </source>
</evidence>
<dbReference type="InterPro" id="IPR052185">
    <property type="entry name" value="IPC_Synthase-Related"/>
</dbReference>
<dbReference type="InterPro" id="IPR026841">
    <property type="entry name" value="Aur1/Ipt1"/>
</dbReference>
<feature type="domain" description="Inositolphosphotransferase Aur1/Ipt1" evidence="6">
    <location>
        <begin position="129"/>
        <end position="312"/>
    </location>
</feature>
<organism evidence="7 8">
    <name type="scientific">Xylanibacter muris</name>
    <dbReference type="NCBI Taxonomy" id="2736290"/>
    <lineage>
        <taxon>Bacteria</taxon>
        <taxon>Pseudomonadati</taxon>
        <taxon>Bacteroidota</taxon>
        <taxon>Bacteroidia</taxon>
        <taxon>Bacteroidales</taxon>
        <taxon>Prevotellaceae</taxon>
        <taxon>Xylanibacter</taxon>
    </lineage>
</organism>
<evidence type="ECO:0000256" key="5">
    <source>
        <dbReference type="SAM" id="Phobius"/>
    </source>
</evidence>
<gene>
    <name evidence="7" type="ORF">HPS56_01200</name>
</gene>
<feature type="transmembrane region" description="Helical" evidence="5">
    <location>
        <begin position="249"/>
        <end position="267"/>
    </location>
</feature>
<feature type="transmembrane region" description="Helical" evidence="5">
    <location>
        <begin position="300"/>
        <end position="318"/>
    </location>
</feature>
<dbReference type="Proteomes" id="UP000714420">
    <property type="component" value="Unassembled WGS sequence"/>
</dbReference>
<comment type="subcellular location">
    <subcellularLocation>
        <location evidence="1">Membrane</location>
        <topology evidence="1">Multi-pass membrane protein</topology>
    </subcellularLocation>
</comment>
<evidence type="ECO:0000313" key="7">
    <source>
        <dbReference type="EMBL" id="NPD90989.1"/>
    </source>
</evidence>
<evidence type="ECO:0000256" key="1">
    <source>
        <dbReference type="ARBA" id="ARBA00004141"/>
    </source>
</evidence>
<proteinExistence type="predicted"/>
<dbReference type="PANTHER" id="PTHR31310">
    <property type="match status" value="1"/>
</dbReference>
<dbReference type="SUPFAM" id="SSF48317">
    <property type="entry name" value="Acid phosphatase/Vanadium-dependent haloperoxidase"/>
    <property type="match status" value="1"/>
</dbReference>
<evidence type="ECO:0000256" key="3">
    <source>
        <dbReference type="ARBA" id="ARBA00022989"/>
    </source>
</evidence>
<keyword evidence="2 5" id="KW-0812">Transmembrane</keyword>
<accession>A0ABX2ALA0</accession>
<feature type="transmembrane region" description="Helical" evidence="5">
    <location>
        <begin position="21"/>
        <end position="41"/>
    </location>
</feature>
<keyword evidence="8" id="KW-1185">Reference proteome</keyword>
<comment type="caution">
    <text evidence="7">The sequence shown here is derived from an EMBL/GenBank/DDBJ whole genome shotgun (WGS) entry which is preliminary data.</text>
</comment>
<dbReference type="InterPro" id="IPR036938">
    <property type="entry name" value="PAP2/HPO_sf"/>
</dbReference>
<keyword evidence="4 5" id="KW-0472">Membrane</keyword>
<feature type="transmembrane region" description="Helical" evidence="5">
    <location>
        <begin position="168"/>
        <end position="187"/>
    </location>
</feature>
<evidence type="ECO:0000256" key="4">
    <source>
        <dbReference type="ARBA" id="ARBA00023136"/>
    </source>
</evidence>
<sequence>MMNTKLIKDIFRIEKKPQKGLLAVEWVVMGYLFVTLLLLLFTYTKAYNPEEMLVGRLRVVVMTFALWIVYRIVPCRFTHFCRIALQMALLSWWYPDTYEFNRMFPNLDHIFAGWEQSLFGCQPSLLFCKAMDSAVFSELMDLGYASYFPMILVVTLFYFLFRYKDFNRAAFIILGAFFIYYLIYIAVPVAGPQYYYNAVGMDEIARGVFPELHDYFAVNQEALESPGYKDGIFYQMVVDAHNAGERPTAAFPSSHVGISTILMILAFMSKNRKLFLVLVPFYILLCFSTVYIYAHYAIDVIGGWVSAIVFFVVLDIIWRYKLRHKHA</sequence>
<dbReference type="EMBL" id="JABKKF010000001">
    <property type="protein sequence ID" value="NPD90989.1"/>
    <property type="molecule type" value="Genomic_DNA"/>
</dbReference>
<protein>
    <submittedName>
        <fullName evidence="7">Phosphatase PAP2 family protein</fullName>
    </submittedName>
</protein>